<keyword evidence="4" id="KW-0255">Endonuclease</keyword>
<evidence type="ECO:0000256" key="2">
    <source>
        <dbReference type="ARBA" id="ARBA00022722"/>
    </source>
</evidence>
<reference evidence="10" key="1">
    <citation type="journal article" date="2020" name="Fungal Divers.">
        <title>Resolving the Mortierellaceae phylogeny through synthesis of multi-gene phylogenetics and phylogenomics.</title>
        <authorList>
            <person name="Vandepol N."/>
            <person name="Liber J."/>
            <person name="Desiro A."/>
            <person name="Na H."/>
            <person name="Kennedy M."/>
            <person name="Barry K."/>
            <person name="Grigoriev I.V."/>
            <person name="Miller A.N."/>
            <person name="O'Donnell K."/>
            <person name="Stajich J.E."/>
            <person name="Bonito G."/>
        </authorList>
    </citation>
    <scope>NUCLEOTIDE SEQUENCE</scope>
    <source>
        <strain evidence="10">CK1249</strain>
    </source>
</reference>
<feature type="region of interest" description="Disordered" evidence="7">
    <location>
        <begin position="505"/>
        <end position="538"/>
    </location>
</feature>
<feature type="region of interest" description="Disordered" evidence="7">
    <location>
        <begin position="362"/>
        <end position="396"/>
    </location>
</feature>
<feature type="domain" description="XPG-I" evidence="8">
    <location>
        <begin position="580"/>
        <end position="651"/>
    </location>
</feature>
<dbReference type="Proteomes" id="UP000738359">
    <property type="component" value="Unassembled WGS sequence"/>
</dbReference>
<dbReference type="Pfam" id="PF00867">
    <property type="entry name" value="XPG_I"/>
    <property type="match status" value="1"/>
</dbReference>
<keyword evidence="6" id="KW-0460">Magnesium</keyword>
<evidence type="ECO:0000256" key="7">
    <source>
        <dbReference type="SAM" id="MobiDB-lite"/>
    </source>
</evidence>
<evidence type="ECO:0000256" key="1">
    <source>
        <dbReference type="ARBA" id="ARBA00001946"/>
    </source>
</evidence>
<dbReference type="InterPro" id="IPR006086">
    <property type="entry name" value="XPG-I_dom"/>
</dbReference>
<comment type="cofactor">
    <cofactor evidence="1">
        <name>Mg(2+)</name>
        <dbReference type="ChEBI" id="CHEBI:18420"/>
    </cofactor>
</comment>
<feature type="region of interest" description="Disordered" evidence="7">
    <location>
        <begin position="409"/>
        <end position="437"/>
    </location>
</feature>
<proteinExistence type="predicted"/>
<comment type="caution">
    <text evidence="10">The sequence shown here is derived from an EMBL/GenBank/DDBJ whole genome shotgun (WGS) entry which is preliminary data.</text>
</comment>
<dbReference type="GO" id="GO:0003677">
    <property type="term" value="F:DNA binding"/>
    <property type="evidence" value="ECO:0007669"/>
    <property type="project" value="InterPro"/>
</dbReference>
<dbReference type="InterPro" id="IPR029060">
    <property type="entry name" value="PIN-like_dom_sf"/>
</dbReference>
<evidence type="ECO:0000256" key="4">
    <source>
        <dbReference type="ARBA" id="ARBA00022759"/>
    </source>
</evidence>
<dbReference type="SUPFAM" id="SSF47807">
    <property type="entry name" value="5' to 3' exonuclease, C-terminal subdomain"/>
    <property type="match status" value="1"/>
</dbReference>
<feature type="compositionally biased region" description="Polar residues" evidence="7">
    <location>
        <begin position="362"/>
        <end position="372"/>
    </location>
</feature>
<dbReference type="Pfam" id="PF00752">
    <property type="entry name" value="XPG_N"/>
    <property type="match status" value="1"/>
</dbReference>
<dbReference type="PANTHER" id="PTHR11081">
    <property type="entry name" value="FLAP ENDONUCLEASE FAMILY MEMBER"/>
    <property type="match status" value="1"/>
</dbReference>
<accession>A0A9P6J055</accession>
<organism evidence="10 11">
    <name type="scientific">Mortierella alpina</name>
    <name type="common">Oleaginous fungus</name>
    <name type="synonym">Mortierella renispora</name>
    <dbReference type="NCBI Taxonomy" id="64518"/>
    <lineage>
        <taxon>Eukaryota</taxon>
        <taxon>Fungi</taxon>
        <taxon>Fungi incertae sedis</taxon>
        <taxon>Mucoromycota</taxon>
        <taxon>Mortierellomycotina</taxon>
        <taxon>Mortierellomycetes</taxon>
        <taxon>Mortierellales</taxon>
        <taxon>Mortierellaceae</taxon>
        <taxon>Mortierella</taxon>
    </lineage>
</organism>
<gene>
    <name evidence="10" type="primary">FEN1_1</name>
    <name evidence="10" type="ORF">BGZ70_009980</name>
</gene>
<dbReference type="SUPFAM" id="SSF88723">
    <property type="entry name" value="PIN domain-like"/>
    <property type="match status" value="1"/>
</dbReference>
<dbReference type="SMART" id="SM00279">
    <property type="entry name" value="HhH2"/>
    <property type="match status" value="1"/>
</dbReference>
<dbReference type="InterPro" id="IPR008918">
    <property type="entry name" value="HhH2"/>
</dbReference>
<keyword evidence="11" id="KW-1185">Reference proteome</keyword>
<evidence type="ECO:0000259" key="9">
    <source>
        <dbReference type="SMART" id="SM00485"/>
    </source>
</evidence>
<dbReference type="GO" id="GO:0017108">
    <property type="term" value="F:5'-flap endonuclease activity"/>
    <property type="evidence" value="ECO:0007669"/>
    <property type="project" value="TreeGrafter"/>
</dbReference>
<evidence type="ECO:0000256" key="3">
    <source>
        <dbReference type="ARBA" id="ARBA00022723"/>
    </source>
</evidence>
<feature type="domain" description="XPG N-terminal" evidence="9">
    <location>
        <begin position="1"/>
        <end position="97"/>
    </location>
</feature>
<dbReference type="PANTHER" id="PTHR11081:SF9">
    <property type="entry name" value="FLAP ENDONUCLEASE 1"/>
    <property type="match status" value="1"/>
</dbReference>
<evidence type="ECO:0000259" key="8">
    <source>
        <dbReference type="SMART" id="SM00484"/>
    </source>
</evidence>
<sequence length="798" mass="86808">MGVKGLTGLLQKLAPDAVRRKHISDYRGKTLAVDVSCFLNRFIYGLDPHPARVQRGVYKLCMYLKLHGIKPIFVFDGPGRIIEKQRETRRREALKEKVERSFRFEKERKARLRGLRGSAQLLQTYSPDKVSSILDDIRLQSDAATGRVSSATLPLSDGNLPVKHENGKATQTDRHHVAQSAPVKEVLLKPPDWDTLDARMLADSDEASDHDDQAWIAPATTEDGQTDLGTHLRRSSSFYEAGAPLLDAETVDGLDIIQDLTDNDASPLSNETLQILRTGTSVTAIIAPSDMMQIAKEDPSDPDFDGMVRKKVHEALEKFVESVEARAQGNSESAPEITTQRQRELNALEQKLVQEIKETSRINAQRHASQSEPVLEVSQPPQTPSASRPEEHEKEADAAPAILMASTAAAATEEKPVEQDPTTKDESADFPSTPELTQDGFAVDATESADPIAIAEPVDMTDMASMVDPADTADISNTVIMTDMADITASTVDAAETVETVSDDADAADTADTMPVASDDTRTSDEETMVEGSAAETEERDMRSMIYNVLSAHQSIFTSLERRTLRVTRPLVLSCQYLLQAMGEPVIEAFDAEAESVCAHLTTLGVADASVSEDTDTAVFGNGLLLRQVAVGGEKDILEIDPLRAHSALGMSRDAFRDFCILCGTDFSGTIEGIGPLRAVQLVQYYGSIEAIMANVRDKYKPRPDFVYDQARRVFDRIPHVSLDPTVYECKPEIQPLLSELLLKYGIDENEAKNEILSDTGIGGTPGTGLGSSLGTGSFGADPFRASVIDIPGSTSSS</sequence>
<keyword evidence="2" id="KW-0540">Nuclease</keyword>
<evidence type="ECO:0000313" key="10">
    <source>
        <dbReference type="EMBL" id="KAF9956289.1"/>
    </source>
</evidence>
<dbReference type="GO" id="GO:0046872">
    <property type="term" value="F:metal ion binding"/>
    <property type="evidence" value="ECO:0007669"/>
    <property type="project" value="UniProtKB-KW"/>
</dbReference>
<dbReference type="Gene3D" id="3.40.50.1010">
    <property type="entry name" value="5'-nuclease"/>
    <property type="match status" value="2"/>
</dbReference>
<dbReference type="OrthoDB" id="31113at2759"/>
<dbReference type="InterPro" id="IPR036279">
    <property type="entry name" value="5-3_exonuclease_C_sf"/>
</dbReference>
<dbReference type="EMBL" id="JAAAHY010000855">
    <property type="protein sequence ID" value="KAF9956289.1"/>
    <property type="molecule type" value="Genomic_DNA"/>
</dbReference>
<protein>
    <submittedName>
        <fullName evidence="10">Elongation of fatty acids protein 2</fullName>
    </submittedName>
</protein>
<dbReference type="InterPro" id="IPR006085">
    <property type="entry name" value="XPG_DNA_repair_N"/>
</dbReference>
<name>A0A9P6J055_MORAP</name>
<dbReference type="PRINTS" id="PR00853">
    <property type="entry name" value="XPGRADSUPER"/>
</dbReference>
<evidence type="ECO:0000313" key="11">
    <source>
        <dbReference type="Proteomes" id="UP000738359"/>
    </source>
</evidence>
<feature type="compositionally biased region" description="Basic and acidic residues" evidence="7">
    <location>
        <begin position="412"/>
        <end position="427"/>
    </location>
</feature>
<dbReference type="GO" id="GO:0006281">
    <property type="term" value="P:DNA repair"/>
    <property type="evidence" value="ECO:0007669"/>
    <property type="project" value="UniProtKB-ARBA"/>
</dbReference>
<dbReference type="Gene3D" id="1.10.150.20">
    <property type="entry name" value="5' to 3' exonuclease, C-terminal subdomain"/>
    <property type="match status" value="1"/>
</dbReference>
<dbReference type="AlphaFoldDB" id="A0A9P6J055"/>
<dbReference type="SMART" id="SM00485">
    <property type="entry name" value="XPGN"/>
    <property type="match status" value="1"/>
</dbReference>
<evidence type="ECO:0000256" key="6">
    <source>
        <dbReference type="ARBA" id="ARBA00022842"/>
    </source>
</evidence>
<dbReference type="SMART" id="SM00484">
    <property type="entry name" value="XPGI"/>
    <property type="match status" value="1"/>
</dbReference>
<keyword evidence="5" id="KW-0378">Hydrolase</keyword>
<evidence type="ECO:0000256" key="5">
    <source>
        <dbReference type="ARBA" id="ARBA00022801"/>
    </source>
</evidence>
<dbReference type="InterPro" id="IPR006084">
    <property type="entry name" value="XPG/Rad2"/>
</dbReference>
<keyword evidence="3" id="KW-0479">Metal-binding</keyword>